<reference evidence="2" key="1">
    <citation type="journal article" date="2023" name="Nat. Plants">
        <title>Single-cell RNA sequencing provides a high-resolution roadmap for understanding the multicellular compartmentation of specialized metabolism.</title>
        <authorList>
            <person name="Sun S."/>
            <person name="Shen X."/>
            <person name="Li Y."/>
            <person name="Li Y."/>
            <person name="Wang S."/>
            <person name="Li R."/>
            <person name="Zhang H."/>
            <person name="Shen G."/>
            <person name="Guo B."/>
            <person name="Wei J."/>
            <person name="Xu J."/>
            <person name="St-Pierre B."/>
            <person name="Chen S."/>
            <person name="Sun C."/>
        </authorList>
    </citation>
    <scope>NUCLEOTIDE SEQUENCE [LARGE SCALE GENOMIC DNA]</scope>
</reference>
<accession>A0ACC0BTE6</accession>
<dbReference type="EMBL" id="CM044702">
    <property type="protein sequence ID" value="KAI5675949.1"/>
    <property type="molecule type" value="Genomic_DNA"/>
</dbReference>
<evidence type="ECO:0000313" key="1">
    <source>
        <dbReference type="EMBL" id="KAI5675949.1"/>
    </source>
</evidence>
<sequence>MTSSMVVDEEEETSQALKESTSPEEEEVPKGKSERKHDDPPRLEEPLQVASVAEENEKNKLWIPPAEEDWLREHNYVGFRSIKKTTQTSIEASFSQLDDEESKDNESYDLSAKDAPPTVPIDAFQTKMRPAFEQLHVTQDIHGAQLVEIVESTAGTRTNWHIRGHLFIAKSSLFVPSRQGFQSLLFFVLYNSYYIKPQFLELIVIPPLRLKEAIRGEFRLYPRVPYAQYQPIVENKQYLGPKRVIASGDGPLHDWRPIPWLMPTRKSIGLPTRGNARPCLRPILCGPLPLGLQPSSPGPALAVPLIGASNSELLNPKRETGTKCKRFLEV</sequence>
<evidence type="ECO:0000313" key="2">
    <source>
        <dbReference type="Proteomes" id="UP001060085"/>
    </source>
</evidence>
<gene>
    <name evidence="1" type="ORF">M9H77_06899</name>
</gene>
<dbReference type="Proteomes" id="UP001060085">
    <property type="component" value="Linkage Group LG02"/>
</dbReference>
<keyword evidence="2" id="KW-1185">Reference proteome</keyword>
<proteinExistence type="predicted"/>
<comment type="caution">
    <text evidence="1">The sequence shown here is derived from an EMBL/GenBank/DDBJ whole genome shotgun (WGS) entry which is preliminary data.</text>
</comment>
<organism evidence="1 2">
    <name type="scientific">Catharanthus roseus</name>
    <name type="common">Madagascar periwinkle</name>
    <name type="synonym">Vinca rosea</name>
    <dbReference type="NCBI Taxonomy" id="4058"/>
    <lineage>
        <taxon>Eukaryota</taxon>
        <taxon>Viridiplantae</taxon>
        <taxon>Streptophyta</taxon>
        <taxon>Embryophyta</taxon>
        <taxon>Tracheophyta</taxon>
        <taxon>Spermatophyta</taxon>
        <taxon>Magnoliopsida</taxon>
        <taxon>eudicotyledons</taxon>
        <taxon>Gunneridae</taxon>
        <taxon>Pentapetalae</taxon>
        <taxon>asterids</taxon>
        <taxon>lamiids</taxon>
        <taxon>Gentianales</taxon>
        <taxon>Apocynaceae</taxon>
        <taxon>Rauvolfioideae</taxon>
        <taxon>Vinceae</taxon>
        <taxon>Catharanthinae</taxon>
        <taxon>Catharanthus</taxon>
    </lineage>
</organism>
<protein>
    <submittedName>
        <fullName evidence="1">Uncharacterized protein</fullName>
    </submittedName>
</protein>
<name>A0ACC0BTE6_CATRO</name>